<evidence type="ECO:0000256" key="2">
    <source>
        <dbReference type="ARBA" id="ARBA00012180"/>
    </source>
</evidence>
<keyword evidence="5" id="KW-0540">Nuclease</keyword>
<keyword evidence="3" id="KW-0808">Transferase</keyword>
<evidence type="ECO:0000256" key="4">
    <source>
        <dbReference type="ARBA" id="ARBA00022695"/>
    </source>
</evidence>
<name>A0A6J0GI07_9PASS</name>
<organism evidence="11 12">
    <name type="scientific">Lepidothrix coronata</name>
    <name type="common">blue-crowned manakin</name>
    <dbReference type="NCBI Taxonomy" id="321398"/>
    <lineage>
        <taxon>Eukaryota</taxon>
        <taxon>Metazoa</taxon>
        <taxon>Chordata</taxon>
        <taxon>Craniata</taxon>
        <taxon>Vertebrata</taxon>
        <taxon>Euteleostomi</taxon>
        <taxon>Archelosauria</taxon>
        <taxon>Archosauria</taxon>
        <taxon>Dinosauria</taxon>
        <taxon>Saurischia</taxon>
        <taxon>Theropoda</taxon>
        <taxon>Coelurosauria</taxon>
        <taxon>Aves</taxon>
        <taxon>Neognathae</taxon>
        <taxon>Neoaves</taxon>
        <taxon>Telluraves</taxon>
        <taxon>Australaves</taxon>
        <taxon>Passeriformes</taxon>
        <taxon>Pipridae</taxon>
        <taxon>Lepidothrix</taxon>
    </lineage>
</organism>
<dbReference type="GO" id="GO:0035613">
    <property type="term" value="F:RNA stem-loop binding"/>
    <property type="evidence" value="ECO:0007669"/>
    <property type="project" value="TreeGrafter"/>
</dbReference>
<comment type="similarity">
    <text evidence="1">Belongs to the beta type-B retroviral polymerase family. HERV class-II K(HML-2) pol subfamily.</text>
</comment>
<keyword evidence="4" id="KW-0548">Nucleotidyltransferase</keyword>
<dbReference type="Pfam" id="PF06817">
    <property type="entry name" value="RVT_thumb"/>
    <property type="match status" value="1"/>
</dbReference>
<dbReference type="AlphaFoldDB" id="A0A6J0GI07"/>
<dbReference type="RefSeq" id="XP_017661583.1">
    <property type="nucleotide sequence ID" value="XM_017806094.1"/>
</dbReference>
<evidence type="ECO:0000256" key="6">
    <source>
        <dbReference type="ARBA" id="ARBA00022759"/>
    </source>
</evidence>
<dbReference type="GO" id="GO:0004523">
    <property type="term" value="F:RNA-DNA hybrid ribonuclease activity"/>
    <property type="evidence" value="ECO:0007669"/>
    <property type="project" value="UniProtKB-EC"/>
</dbReference>
<dbReference type="Proteomes" id="UP000504624">
    <property type="component" value="Unplaced"/>
</dbReference>
<accession>A0A6J0GI07</accession>
<proteinExistence type="inferred from homology"/>
<reference evidence="12" key="1">
    <citation type="submission" date="2025-08" db="UniProtKB">
        <authorList>
            <consortium name="RefSeq"/>
        </authorList>
    </citation>
    <scope>IDENTIFICATION</scope>
</reference>
<dbReference type="InterPro" id="IPR010661">
    <property type="entry name" value="RVT_thumb"/>
</dbReference>
<dbReference type="InterPro" id="IPR043128">
    <property type="entry name" value="Rev_trsase/Diguanyl_cyclase"/>
</dbReference>
<feature type="domain" description="Reverse transcriptase thumb" evidence="10">
    <location>
        <begin position="150"/>
        <end position="201"/>
    </location>
</feature>
<gene>
    <name evidence="12" type="primary">LOC108493111</name>
</gene>
<keyword evidence="7" id="KW-0378">Hydrolase</keyword>
<evidence type="ECO:0000256" key="7">
    <source>
        <dbReference type="ARBA" id="ARBA00022801"/>
    </source>
</evidence>
<evidence type="ECO:0000259" key="9">
    <source>
        <dbReference type="Pfam" id="PF00078"/>
    </source>
</evidence>
<dbReference type="EC" id="3.1.26.4" evidence="2"/>
<evidence type="ECO:0000256" key="8">
    <source>
        <dbReference type="ARBA" id="ARBA00022918"/>
    </source>
</evidence>
<dbReference type="Gene3D" id="3.10.10.10">
    <property type="entry name" value="HIV Type 1 Reverse Transcriptase, subunit A, domain 1"/>
    <property type="match status" value="1"/>
</dbReference>
<sequence length="201" mass="22098">MTQPCIGIKGVGGAQAPLQSVCTLLIEGLEDSCRFAFTVPSISAAEPSRCYHWTVLPQGMRNSVPKSRCQRVVADVLSPICRQFPNTILYHYMDDILLAVESEGQLTQVHLSVKAALLKHGLEIAPGKEQVTVTWKYLGFQINNTTVQPQTVALPTNIHTLNDLQSLLGLINWIRPLLGITTDVLKPLFQLLKVEADLTSP</sequence>
<evidence type="ECO:0000256" key="1">
    <source>
        <dbReference type="ARBA" id="ARBA00010879"/>
    </source>
</evidence>
<dbReference type="OrthoDB" id="6773263at2759"/>
<dbReference type="GeneID" id="108493111"/>
<dbReference type="InterPro" id="IPR043502">
    <property type="entry name" value="DNA/RNA_pol_sf"/>
</dbReference>
<dbReference type="PANTHER" id="PTHR41694">
    <property type="entry name" value="ENDOGENOUS RETROVIRUS GROUP K MEMBER POL PROTEIN"/>
    <property type="match status" value="1"/>
</dbReference>
<protein>
    <recommendedName>
        <fullName evidence="2">ribonuclease H</fullName>
        <ecNumber evidence="2">3.1.26.4</ecNumber>
    </recommendedName>
</protein>
<dbReference type="Pfam" id="PF00078">
    <property type="entry name" value="RVT_1"/>
    <property type="match status" value="1"/>
</dbReference>
<evidence type="ECO:0000313" key="11">
    <source>
        <dbReference type="Proteomes" id="UP000504624"/>
    </source>
</evidence>
<dbReference type="PANTHER" id="PTHR41694:SF3">
    <property type="entry name" value="RNA-DIRECTED DNA POLYMERASE-RELATED"/>
    <property type="match status" value="1"/>
</dbReference>
<evidence type="ECO:0000256" key="5">
    <source>
        <dbReference type="ARBA" id="ARBA00022722"/>
    </source>
</evidence>
<dbReference type="SUPFAM" id="SSF56672">
    <property type="entry name" value="DNA/RNA polymerases"/>
    <property type="match status" value="1"/>
</dbReference>
<evidence type="ECO:0000313" key="12">
    <source>
        <dbReference type="RefSeq" id="XP_017661583.1"/>
    </source>
</evidence>
<keyword evidence="6" id="KW-0255">Endonuclease</keyword>
<evidence type="ECO:0000259" key="10">
    <source>
        <dbReference type="Pfam" id="PF06817"/>
    </source>
</evidence>
<keyword evidence="11" id="KW-1185">Reference proteome</keyword>
<evidence type="ECO:0000256" key="3">
    <source>
        <dbReference type="ARBA" id="ARBA00022679"/>
    </source>
</evidence>
<dbReference type="InterPro" id="IPR000477">
    <property type="entry name" value="RT_dom"/>
</dbReference>
<keyword evidence="8" id="KW-0695">RNA-directed DNA polymerase</keyword>
<feature type="domain" description="Reverse transcriptase" evidence="9">
    <location>
        <begin position="31"/>
        <end position="142"/>
    </location>
</feature>
<dbReference type="GO" id="GO:0003964">
    <property type="term" value="F:RNA-directed DNA polymerase activity"/>
    <property type="evidence" value="ECO:0007669"/>
    <property type="project" value="UniProtKB-KW"/>
</dbReference>
<dbReference type="Gene3D" id="3.30.70.270">
    <property type="match status" value="2"/>
</dbReference>